<protein>
    <submittedName>
        <fullName evidence="3">Response regulator receiver protein</fullName>
    </submittedName>
</protein>
<evidence type="ECO:0000256" key="1">
    <source>
        <dbReference type="PROSITE-ProRule" id="PRU00169"/>
    </source>
</evidence>
<accession>F6CWJ4</accession>
<dbReference type="PROSITE" id="PS50110">
    <property type="entry name" value="RESPONSE_REGULATORY"/>
    <property type="match status" value="1"/>
</dbReference>
<dbReference type="Proteomes" id="UP000009230">
    <property type="component" value="Chromosome"/>
</dbReference>
<dbReference type="InterPro" id="IPR011006">
    <property type="entry name" value="CheY-like_superfamily"/>
</dbReference>
<keyword evidence="1" id="KW-0597">Phosphoprotein</keyword>
<dbReference type="SUPFAM" id="SSF52172">
    <property type="entry name" value="CheY-like"/>
    <property type="match status" value="1"/>
</dbReference>
<evidence type="ECO:0000313" key="3">
    <source>
        <dbReference type="EMBL" id="AEF53249.1"/>
    </source>
</evidence>
<evidence type="ECO:0000313" key="4">
    <source>
        <dbReference type="Proteomes" id="UP000009230"/>
    </source>
</evidence>
<feature type="domain" description="Response regulatory" evidence="2">
    <location>
        <begin position="13"/>
        <end position="130"/>
    </location>
</feature>
<feature type="modified residue" description="4-aspartylphosphate" evidence="1">
    <location>
        <position position="65"/>
    </location>
</feature>
<dbReference type="AlphaFoldDB" id="F6CWJ4"/>
<dbReference type="InterPro" id="IPR001789">
    <property type="entry name" value="Sig_transdc_resp-reg_receiver"/>
</dbReference>
<name>F6CWJ4_MARPP</name>
<proteinExistence type="predicted"/>
<keyword evidence="4" id="KW-1185">Reference proteome</keyword>
<dbReference type="RefSeq" id="WP_013794726.1">
    <property type="nucleotide sequence ID" value="NC_015559.1"/>
</dbReference>
<dbReference type="EMBL" id="CP002771">
    <property type="protein sequence ID" value="AEF53249.1"/>
    <property type="molecule type" value="Genomic_DNA"/>
</dbReference>
<reference evidence="3 4" key="1">
    <citation type="journal article" date="2012" name="Stand. Genomic Sci.">
        <title>Complete genome sequence of Marinomonas posidonica type strain (IVIA-Po-181(T)).</title>
        <authorList>
            <person name="Lucas-Elio P."/>
            <person name="Goodwin L."/>
            <person name="Woyke T."/>
            <person name="Pitluck S."/>
            <person name="Nolan M."/>
            <person name="Kyrpides N.C."/>
            <person name="Detter J.C."/>
            <person name="Copeland A."/>
            <person name="Lu M."/>
            <person name="Bruce D."/>
            <person name="Detter C."/>
            <person name="Tapia R."/>
            <person name="Han S."/>
            <person name="Land M.L."/>
            <person name="Ivanova N."/>
            <person name="Mikhailova N."/>
            <person name="Johnston A.W."/>
            <person name="Sanchez-Amat A."/>
        </authorList>
    </citation>
    <scope>NUCLEOTIDE SEQUENCE [LARGE SCALE GENOMIC DNA]</scope>
    <source>
        <strain evidence="4">CECT 7376 / NCIMB 14433 / IVIA-Po-181</strain>
    </source>
</reference>
<dbReference type="HOGENOM" id="CLU_033160_0_1_6"/>
<dbReference type="GO" id="GO:0000160">
    <property type="term" value="P:phosphorelay signal transduction system"/>
    <property type="evidence" value="ECO:0007669"/>
    <property type="project" value="InterPro"/>
</dbReference>
<dbReference type="KEGG" id="mpc:Mar181_0181"/>
<dbReference type="InterPro" id="IPR027417">
    <property type="entry name" value="P-loop_NTPase"/>
</dbReference>
<organism evidence="3 4">
    <name type="scientific">Marinomonas posidonica (strain CECT 7376 / NCIMB 14433 / IVIA-Po-181)</name>
    <dbReference type="NCBI Taxonomy" id="491952"/>
    <lineage>
        <taxon>Bacteria</taxon>
        <taxon>Pseudomonadati</taxon>
        <taxon>Pseudomonadota</taxon>
        <taxon>Gammaproteobacteria</taxon>
        <taxon>Oceanospirillales</taxon>
        <taxon>Oceanospirillaceae</taxon>
        <taxon>Marinomonas</taxon>
    </lineage>
</organism>
<dbReference type="Gene3D" id="3.40.50.300">
    <property type="entry name" value="P-loop containing nucleotide triphosphate hydrolases"/>
    <property type="match status" value="1"/>
</dbReference>
<dbReference type="STRING" id="491952.Mar181_0181"/>
<sequence length="414" mass="45511">MSDKIMQTEKASSIVYFTAQKEEKSTISDRLVRLGYAPDVVHSGGISAANEWCKHNPIPHLIFADIDKVHTPLVAVSELLERTSPSSKLIIVGSDQSIDQYRALLSIGVFDYLVKPAPLDMMAKMIQKAQKGEDSESLGTGRTIAVTGSSGGIGTSLVAYALGRLLSNQRYFKSALVDFDRRNGCLDLMLGAKGESGLDSVLKTDKIDTRLLERSMTEIDGRLSLLAQQPNYQAKDIDDTDQMLLLGAGLCRIFNQVIWDLPSSQPNGSLEVLKHSQARIILVDLTVTDARNTLRLLNEIGDESNGQRIVLVRNASRQPGVEVITQAAFEEFVGRKIDIQLPFVGGGLSKSLLQGKLSFDAFPELTHRLLHLADLACGKEPQDRMSSLPPMMHFLSKIRLNNDSKKLRVKGARL</sequence>
<dbReference type="OrthoDB" id="9783172at2"/>
<dbReference type="eggNOG" id="COG4963">
    <property type="taxonomic scope" value="Bacteria"/>
</dbReference>
<dbReference type="Gene3D" id="3.40.50.2300">
    <property type="match status" value="1"/>
</dbReference>
<dbReference type="eggNOG" id="COG2204">
    <property type="taxonomic scope" value="Bacteria"/>
</dbReference>
<gene>
    <name evidence="3" type="ordered locus">Mar181_0181</name>
</gene>
<dbReference type="SUPFAM" id="SSF52540">
    <property type="entry name" value="P-loop containing nucleoside triphosphate hydrolases"/>
    <property type="match status" value="1"/>
</dbReference>
<evidence type="ECO:0000259" key="2">
    <source>
        <dbReference type="PROSITE" id="PS50110"/>
    </source>
</evidence>